<proteinExistence type="inferred from homology"/>
<dbReference type="EC" id="5.3.1.24" evidence="3 9"/>
<keyword evidence="5 9" id="KW-0028">Amino-acid biosynthesis</keyword>
<keyword evidence="8 9" id="KW-0413">Isomerase</keyword>
<organism evidence="11 12">
    <name type="scientific">Parasphingorhabdus litoris</name>
    <dbReference type="NCBI Taxonomy" id="394733"/>
    <lineage>
        <taxon>Bacteria</taxon>
        <taxon>Pseudomonadati</taxon>
        <taxon>Pseudomonadota</taxon>
        <taxon>Alphaproteobacteria</taxon>
        <taxon>Sphingomonadales</taxon>
        <taxon>Sphingomonadaceae</taxon>
        <taxon>Parasphingorhabdus</taxon>
    </lineage>
</organism>
<evidence type="ECO:0000256" key="9">
    <source>
        <dbReference type="HAMAP-Rule" id="MF_00135"/>
    </source>
</evidence>
<dbReference type="HAMAP" id="MF_00135">
    <property type="entry name" value="PRAI"/>
    <property type="match status" value="1"/>
</dbReference>
<keyword evidence="12" id="KW-1185">Reference proteome</keyword>
<keyword evidence="7 9" id="KW-0057">Aromatic amino acid biosynthesis</keyword>
<dbReference type="PANTHER" id="PTHR42894">
    <property type="entry name" value="N-(5'-PHOSPHORIBOSYL)ANTHRANILATE ISOMERASE"/>
    <property type="match status" value="1"/>
</dbReference>
<dbReference type="InterPro" id="IPR001240">
    <property type="entry name" value="PRAI_dom"/>
</dbReference>
<dbReference type="PANTHER" id="PTHR42894:SF1">
    <property type="entry name" value="N-(5'-PHOSPHORIBOSYL)ANTHRANILATE ISOMERASE"/>
    <property type="match status" value="1"/>
</dbReference>
<dbReference type="SUPFAM" id="SSF51366">
    <property type="entry name" value="Ribulose-phoshate binding barrel"/>
    <property type="match status" value="1"/>
</dbReference>
<keyword evidence="6 9" id="KW-0822">Tryptophan biosynthesis</keyword>
<dbReference type="Gene3D" id="3.20.20.70">
    <property type="entry name" value="Aldolase class I"/>
    <property type="match status" value="1"/>
</dbReference>
<comment type="pathway">
    <text evidence="2 9">Amino-acid biosynthesis; L-tryptophan biosynthesis; L-tryptophan from chorismate: step 3/5.</text>
</comment>
<feature type="domain" description="N-(5'phosphoribosyl) anthranilate isomerase (PRAI)" evidence="10">
    <location>
        <begin position="5"/>
        <end position="205"/>
    </location>
</feature>
<evidence type="ECO:0000256" key="8">
    <source>
        <dbReference type="ARBA" id="ARBA00023235"/>
    </source>
</evidence>
<evidence type="ECO:0000256" key="1">
    <source>
        <dbReference type="ARBA" id="ARBA00001164"/>
    </source>
</evidence>
<dbReference type="InterPro" id="IPR011060">
    <property type="entry name" value="RibuloseP-bd_barrel"/>
</dbReference>
<evidence type="ECO:0000256" key="6">
    <source>
        <dbReference type="ARBA" id="ARBA00022822"/>
    </source>
</evidence>
<name>A0ABN1AN22_9SPHN</name>
<comment type="similarity">
    <text evidence="9">Belongs to the TrpF family.</text>
</comment>
<dbReference type="Pfam" id="PF00697">
    <property type="entry name" value="PRAI"/>
    <property type="match status" value="1"/>
</dbReference>
<gene>
    <name evidence="9" type="primary">trpF</name>
    <name evidence="11" type="ORF">GCM10009096_23020</name>
</gene>
<dbReference type="InterPro" id="IPR013785">
    <property type="entry name" value="Aldolase_TIM"/>
</dbReference>
<evidence type="ECO:0000256" key="2">
    <source>
        <dbReference type="ARBA" id="ARBA00004664"/>
    </source>
</evidence>
<comment type="caution">
    <text evidence="11">The sequence shown here is derived from an EMBL/GenBank/DDBJ whole genome shotgun (WGS) entry which is preliminary data.</text>
</comment>
<dbReference type="CDD" id="cd00405">
    <property type="entry name" value="PRAI"/>
    <property type="match status" value="1"/>
</dbReference>
<protein>
    <recommendedName>
        <fullName evidence="4 9">N-(5'-phosphoribosyl)anthranilate isomerase</fullName>
        <shortName evidence="9">PRAI</shortName>
        <ecNumber evidence="3 9">5.3.1.24</ecNumber>
    </recommendedName>
</protein>
<dbReference type="NCBIfam" id="NF002295">
    <property type="entry name" value="PRK01222.1-1"/>
    <property type="match status" value="1"/>
</dbReference>
<evidence type="ECO:0000256" key="5">
    <source>
        <dbReference type="ARBA" id="ARBA00022605"/>
    </source>
</evidence>
<evidence type="ECO:0000256" key="3">
    <source>
        <dbReference type="ARBA" id="ARBA00012572"/>
    </source>
</evidence>
<accession>A0ABN1AN22</accession>
<dbReference type="RefSeq" id="WP_229953638.1">
    <property type="nucleotide sequence ID" value="NZ_BAAAEM010000003.1"/>
</dbReference>
<dbReference type="Proteomes" id="UP001500713">
    <property type="component" value="Unassembled WGS sequence"/>
</dbReference>
<dbReference type="GO" id="GO:0016853">
    <property type="term" value="F:isomerase activity"/>
    <property type="evidence" value="ECO:0007669"/>
    <property type="project" value="UniProtKB-KW"/>
</dbReference>
<reference evidence="11 12" key="1">
    <citation type="journal article" date="2019" name="Int. J. Syst. Evol. Microbiol.">
        <title>The Global Catalogue of Microorganisms (GCM) 10K type strain sequencing project: providing services to taxonomists for standard genome sequencing and annotation.</title>
        <authorList>
            <consortium name="The Broad Institute Genomics Platform"/>
            <consortium name="The Broad Institute Genome Sequencing Center for Infectious Disease"/>
            <person name="Wu L."/>
            <person name="Ma J."/>
        </authorList>
    </citation>
    <scope>NUCLEOTIDE SEQUENCE [LARGE SCALE GENOMIC DNA]</scope>
    <source>
        <strain evidence="11 12">JCM 14162</strain>
    </source>
</reference>
<evidence type="ECO:0000256" key="4">
    <source>
        <dbReference type="ARBA" id="ARBA00022272"/>
    </source>
</evidence>
<sequence>MKTEIKICGLSNEASIAAAAEAGADYFGLVHFEKSPRHVSLERAAELRESAPESLKTVLLLVNADPKLTGHAISVVRPDVIQFHGSETAEWLKLVRDQSNAEVWKALGLRDKATLAKSSRFEGAADRLLFDAPAKALPGGTGTSFDWNVLDGHDHKIPWGLAGGLDADNVVSAMESTSPPLVDVSSGVESAPGVKDVDRIAAFCQAVRTYDETR</sequence>
<evidence type="ECO:0000313" key="11">
    <source>
        <dbReference type="EMBL" id="GAA0480408.1"/>
    </source>
</evidence>
<dbReference type="EMBL" id="BAAAEM010000003">
    <property type="protein sequence ID" value="GAA0480408.1"/>
    <property type="molecule type" value="Genomic_DNA"/>
</dbReference>
<dbReference type="InterPro" id="IPR044643">
    <property type="entry name" value="TrpF_fam"/>
</dbReference>
<evidence type="ECO:0000259" key="10">
    <source>
        <dbReference type="Pfam" id="PF00697"/>
    </source>
</evidence>
<comment type="catalytic activity">
    <reaction evidence="1 9">
        <text>N-(5-phospho-beta-D-ribosyl)anthranilate = 1-(2-carboxyphenylamino)-1-deoxy-D-ribulose 5-phosphate</text>
        <dbReference type="Rhea" id="RHEA:21540"/>
        <dbReference type="ChEBI" id="CHEBI:18277"/>
        <dbReference type="ChEBI" id="CHEBI:58613"/>
        <dbReference type="EC" id="5.3.1.24"/>
    </reaction>
</comment>
<evidence type="ECO:0000313" key="12">
    <source>
        <dbReference type="Proteomes" id="UP001500713"/>
    </source>
</evidence>
<evidence type="ECO:0000256" key="7">
    <source>
        <dbReference type="ARBA" id="ARBA00023141"/>
    </source>
</evidence>